<dbReference type="InterPro" id="IPR015424">
    <property type="entry name" value="PyrdxlP-dep_Trfase"/>
</dbReference>
<dbReference type="SUPFAM" id="SSF53383">
    <property type="entry name" value="PLP-dependent transferases"/>
    <property type="match status" value="1"/>
</dbReference>
<dbReference type="Gene3D" id="3.90.1150.10">
    <property type="entry name" value="Aspartate Aminotransferase, domain 1"/>
    <property type="match status" value="1"/>
</dbReference>
<organism evidence="2 3">
    <name type="scientific">Phytoactinopolyspora alkaliphila</name>
    <dbReference type="NCBI Taxonomy" id="1783498"/>
    <lineage>
        <taxon>Bacteria</taxon>
        <taxon>Bacillati</taxon>
        <taxon>Actinomycetota</taxon>
        <taxon>Actinomycetes</taxon>
        <taxon>Jiangellales</taxon>
        <taxon>Jiangellaceae</taxon>
        <taxon>Phytoactinopolyspora</taxon>
    </lineage>
</organism>
<dbReference type="EMBL" id="JAAGOB010000001">
    <property type="protein sequence ID" value="NED94241.1"/>
    <property type="molecule type" value="Genomic_DNA"/>
</dbReference>
<keyword evidence="2" id="KW-0032">Aminotransferase</keyword>
<sequence>MRIEEAQKLFTPDPGWLNTASYGLPPTPAWEAMQAALQDWRCGRTSWKPWGEATSQARAVFARLVGASGSDVSVGAQVSQMLGTVVASVAPGSRVLVPEEEFTSNLFPWLAQRDHGVEVRTVPAARLAEYVDAQTDLVAFSLVQSATGEVADVDAIVEAARAAGAVTVADATQACGWLPVDATRFDALVAVAYKWLLSPRGTGFLVTRPEFRERLVPSQAGWWAGEDPHASYYGPPLRLASDARRLDISPAWFSWVGTAPALELIEQVGVGAIHDHNVRLANRFRAALGLQPGNSAVVSADVPGAEELLARAGVRAAVRGGQLRASFHLYSTDDDVDLAIDALGLGG</sequence>
<dbReference type="InterPro" id="IPR000192">
    <property type="entry name" value="Aminotrans_V_dom"/>
</dbReference>
<evidence type="ECO:0000259" key="1">
    <source>
        <dbReference type="Pfam" id="PF00266"/>
    </source>
</evidence>
<accession>A0A6N9YGR3</accession>
<protein>
    <submittedName>
        <fullName evidence="2">Aminotransferase class V-fold PLP-dependent enzyme</fullName>
    </submittedName>
</protein>
<dbReference type="InterPro" id="IPR015422">
    <property type="entry name" value="PyrdxlP-dep_Trfase_small"/>
</dbReference>
<proteinExistence type="predicted"/>
<dbReference type="PANTHER" id="PTHR43586">
    <property type="entry name" value="CYSTEINE DESULFURASE"/>
    <property type="match status" value="1"/>
</dbReference>
<dbReference type="InterPro" id="IPR015421">
    <property type="entry name" value="PyrdxlP-dep_Trfase_major"/>
</dbReference>
<keyword evidence="3" id="KW-1185">Reference proteome</keyword>
<gene>
    <name evidence="2" type="ORF">G1H11_02845</name>
</gene>
<comment type="caution">
    <text evidence="2">The sequence shown here is derived from an EMBL/GenBank/DDBJ whole genome shotgun (WGS) entry which is preliminary data.</text>
</comment>
<name>A0A6N9YGR3_9ACTN</name>
<dbReference type="Proteomes" id="UP000469185">
    <property type="component" value="Unassembled WGS sequence"/>
</dbReference>
<feature type="domain" description="Aminotransferase class V" evidence="1">
    <location>
        <begin position="53"/>
        <end position="292"/>
    </location>
</feature>
<dbReference type="PANTHER" id="PTHR43586:SF21">
    <property type="entry name" value="PYRIDOXAL PHOSPHATE (PLP)-DEPENDENT ASPARTATE AMINOTRANSFERASE SUPERFAMILY"/>
    <property type="match status" value="1"/>
</dbReference>
<evidence type="ECO:0000313" key="3">
    <source>
        <dbReference type="Proteomes" id="UP000469185"/>
    </source>
</evidence>
<keyword evidence="2" id="KW-0808">Transferase</keyword>
<reference evidence="2 3" key="1">
    <citation type="submission" date="2020-02" db="EMBL/GenBank/DDBJ databases">
        <authorList>
            <person name="Li X.-J."/>
            <person name="Feng X.-M."/>
        </authorList>
    </citation>
    <scope>NUCLEOTIDE SEQUENCE [LARGE SCALE GENOMIC DNA]</scope>
    <source>
        <strain evidence="2 3">CGMCC 4.7225</strain>
    </source>
</reference>
<evidence type="ECO:0000313" key="2">
    <source>
        <dbReference type="EMBL" id="NED94241.1"/>
    </source>
</evidence>
<dbReference type="Pfam" id="PF00266">
    <property type="entry name" value="Aminotran_5"/>
    <property type="match status" value="1"/>
</dbReference>
<dbReference type="GO" id="GO:0008483">
    <property type="term" value="F:transaminase activity"/>
    <property type="evidence" value="ECO:0007669"/>
    <property type="project" value="UniProtKB-KW"/>
</dbReference>
<dbReference type="Gene3D" id="3.40.640.10">
    <property type="entry name" value="Type I PLP-dependent aspartate aminotransferase-like (Major domain)"/>
    <property type="match status" value="1"/>
</dbReference>
<dbReference type="AlphaFoldDB" id="A0A6N9YGR3"/>
<dbReference type="RefSeq" id="WP_163815766.1">
    <property type="nucleotide sequence ID" value="NZ_JAAGOB010000001.1"/>
</dbReference>